<evidence type="ECO:0000256" key="3">
    <source>
        <dbReference type="ARBA" id="ARBA00022737"/>
    </source>
</evidence>
<dbReference type="GO" id="GO:0008320">
    <property type="term" value="F:protein transmembrane transporter activity"/>
    <property type="evidence" value="ECO:0007669"/>
    <property type="project" value="TreeGrafter"/>
</dbReference>
<feature type="domain" description="Ancillary SecYEG translocon subunit/Cell division coordinator CpoB TPR" evidence="11">
    <location>
        <begin position="123"/>
        <end position="253"/>
    </location>
</feature>
<feature type="repeat" description="TPR" evidence="10">
    <location>
        <begin position="108"/>
        <end position="141"/>
    </location>
</feature>
<dbReference type="InterPro" id="IPR018704">
    <property type="entry name" value="SecYEG/CpoB_TPR"/>
</dbReference>
<feature type="repeat" description="TPR" evidence="10">
    <location>
        <begin position="210"/>
        <end position="243"/>
    </location>
</feature>
<dbReference type="SMART" id="SM00028">
    <property type="entry name" value="TPR"/>
    <property type="match status" value="5"/>
</dbReference>
<evidence type="ECO:0000256" key="2">
    <source>
        <dbReference type="ARBA" id="ARBA00022692"/>
    </source>
</evidence>
<dbReference type="GO" id="GO:0030150">
    <property type="term" value="P:protein import into mitochondrial matrix"/>
    <property type="evidence" value="ECO:0007669"/>
    <property type="project" value="TreeGrafter"/>
</dbReference>
<accession>A0A1E7FSU4</accession>
<dbReference type="EMBL" id="KV784354">
    <property type="protein sequence ID" value="OEU20903.1"/>
    <property type="molecule type" value="Genomic_DNA"/>
</dbReference>
<dbReference type="PROSITE" id="PS50005">
    <property type="entry name" value="TPR"/>
    <property type="match status" value="2"/>
</dbReference>
<keyword evidence="6" id="KW-1133">Transmembrane helix</keyword>
<dbReference type="PANTHER" id="PTHR46208">
    <property type="entry name" value="MITOCHONDRIAL IMPORT RECEPTOR SUBUNIT TOM70"/>
    <property type="match status" value="1"/>
</dbReference>
<sequence length="354" mass="40051">MVEDNEKVQSVMKEDDYARLLEWAGMVKHWAYELDAAIDCYQKCAELEPMNVCLYTIITICYHYLCSNYNFYILCGTFVFCQIQTHFFSYDSLIFFLPLLDNNIKLQAEVMVKQAGVFMDATKHDEAMKLFERALTVEPDTVDALLHRANLRMLQADLNSAKADLERCIELRPDYVMARLRLAAVLTSTNDPNGAKTQLDAAARVDPDSSDVLSYQGELYFTQNEFGKAKEQFEKAMKLEPKNPTPYVNTALAVLNTPPEPGMQLEMATEACNLLEKAIEVDPQFQTAYVQLGQLKLGMATDLDTARQVVDLYDSGLNTCRTKEEMTDLMGMKLLTQAQVDGATVMQMESFATQ</sequence>
<keyword evidence="3" id="KW-0677">Repeat</keyword>
<dbReference type="SUPFAM" id="SSF48452">
    <property type="entry name" value="TPR-like"/>
    <property type="match status" value="1"/>
</dbReference>
<organism evidence="12 13">
    <name type="scientific">Fragilariopsis cylindrus CCMP1102</name>
    <dbReference type="NCBI Taxonomy" id="635003"/>
    <lineage>
        <taxon>Eukaryota</taxon>
        <taxon>Sar</taxon>
        <taxon>Stramenopiles</taxon>
        <taxon>Ochrophyta</taxon>
        <taxon>Bacillariophyta</taxon>
        <taxon>Bacillariophyceae</taxon>
        <taxon>Bacillariophycidae</taxon>
        <taxon>Bacillariales</taxon>
        <taxon>Bacillariaceae</taxon>
        <taxon>Fragilariopsis</taxon>
    </lineage>
</organism>
<dbReference type="KEGG" id="fcy:FRACYDRAFT_267808"/>
<dbReference type="Gene3D" id="1.25.40.10">
    <property type="entry name" value="Tetratricopeptide repeat domain"/>
    <property type="match status" value="1"/>
</dbReference>
<dbReference type="PROSITE" id="PS50293">
    <property type="entry name" value="TPR_REGION"/>
    <property type="match status" value="1"/>
</dbReference>
<reference evidence="12 13" key="1">
    <citation type="submission" date="2016-09" db="EMBL/GenBank/DDBJ databases">
        <title>Extensive genetic diversity and differential bi-allelic expression allows diatom success in the polar Southern Ocean.</title>
        <authorList>
            <consortium name="DOE Joint Genome Institute"/>
            <person name="Mock T."/>
            <person name="Otillar R.P."/>
            <person name="Strauss J."/>
            <person name="Dupont C."/>
            <person name="Frickenhaus S."/>
            <person name="Maumus F."/>
            <person name="Mcmullan M."/>
            <person name="Sanges R."/>
            <person name="Schmutz J."/>
            <person name="Toseland A."/>
            <person name="Valas R."/>
            <person name="Veluchamy A."/>
            <person name="Ward B.J."/>
            <person name="Allen A."/>
            <person name="Barry K."/>
            <person name="Falciatore A."/>
            <person name="Ferrante M."/>
            <person name="Fortunato A.E."/>
            <person name="Gloeckner G."/>
            <person name="Gruber A."/>
            <person name="Hipkin R."/>
            <person name="Janech M."/>
            <person name="Kroth P."/>
            <person name="Leese F."/>
            <person name="Lindquist E."/>
            <person name="Lyon B.R."/>
            <person name="Martin J."/>
            <person name="Mayer C."/>
            <person name="Parker M."/>
            <person name="Quesneville H."/>
            <person name="Raymond J."/>
            <person name="Uhlig C."/>
            <person name="Valentin K.U."/>
            <person name="Worden A.Z."/>
            <person name="Armbrust E.V."/>
            <person name="Bowler C."/>
            <person name="Green B."/>
            <person name="Moulton V."/>
            <person name="Van Oosterhout C."/>
            <person name="Grigoriev I."/>
        </authorList>
    </citation>
    <scope>NUCLEOTIDE SEQUENCE [LARGE SCALE GENOMIC DNA]</scope>
    <source>
        <strain evidence="12 13">CCMP1102</strain>
    </source>
</reference>
<dbReference type="GO" id="GO:0045039">
    <property type="term" value="P:protein insertion into mitochondrial inner membrane"/>
    <property type="evidence" value="ECO:0007669"/>
    <property type="project" value="TreeGrafter"/>
</dbReference>
<keyword evidence="8" id="KW-0472">Membrane</keyword>
<keyword evidence="2" id="KW-0812">Transmembrane</keyword>
<evidence type="ECO:0000256" key="6">
    <source>
        <dbReference type="ARBA" id="ARBA00022989"/>
    </source>
</evidence>
<evidence type="ECO:0000259" key="11">
    <source>
        <dbReference type="Pfam" id="PF09976"/>
    </source>
</evidence>
<evidence type="ECO:0000256" key="10">
    <source>
        <dbReference type="PROSITE-ProRule" id="PRU00339"/>
    </source>
</evidence>
<gene>
    <name evidence="12" type="ORF">FRACYDRAFT_267808</name>
</gene>
<dbReference type="InterPro" id="IPR019734">
    <property type="entry name" value="TPR_rpt"/>
</dbReference>
<protein>
    <submittedName>
        <fullName evidence="12">TPR-like protein</fullName>
    </submittedName>
</protein>
<comment type="similarity">
    <text evidence="9">Belongs to the Tom70 family.</text>
</comment>
<proteinExistence type="inferred from homology"/>
<dbReference type="Pfam" id="PF09976">
    <property type="entry name" value="TPR_21"/>
    <property type="match status" value="1"/>
</dbReference>
<evidence type="ECO:0000256" key="8">
    <source>
        <dbReference type="ARBA" id="ARBA00023136"/>
    </source>
</evidence>
<dbReference type="AlphaFoldDB" id="A0A1E7FSU4"/>
<evidence type="ECO:0000313" key="12">
    <source>
        <dbReference type="EMBL" id="OEU20903.1"/>
    </source>
</evidence>
<evidence type="ECO:0000256" key="1">
    <source>
        <dbReference type="ARBA" id="ARBA00004572"/>
    </source>
</evidence>
<dbReference type="InParanoid" id="A0A1E7FSU4"/>
<keyword evidence="7" id="KW-0496">Mitochondrion</keyword>
<comment type="subcellular location">
    <subcellularLocation>
        <location evidence="1">Mitochondrion outer membrane</location>
        <topology evidence="1">Single-pass membrane protein</topology>
    </subcellularLocation>
</comment>
<dbReference type="OrthoDB" id="2942533at2759"/>
<keyword evidence="4" id="KW-1000">Mitochondrion outer membrane</keyword>
<name>A0A1E7FSU4_9STRA</name>
<dbReference type="Proteomes" id="UP000095751">
    <property type="component" value="Unassembled WGS sequence"/>
</dbReference>
<dbReference type="InterPro" id="IPR011990">
    <property type="entry name" value="TPR-like_helical_dom_sf"/>
</dbReference>
<evidence type="ECO:0000313" key="13">
    <source>
        <dbReference type="Proteomes" id="UP000095751"/>
    </source>
</evidence>
<evidence type="ECO:0000256" key="5">
    <source>
        <dbReference type="ARBA" id="ARBA00022803"/>
    </source>
</evidence>
<dbReference type="GO" id="GO:0030943">
    <property type="term" value="F:mitochondrion targeting sequence binding"/>
    <property type="evidence" value="ECO:0007669"/>
    <property type="project" value="TreeGrafter"/>
</dbReference>
<evidence type="ECO:0000256" key="9">
    <source>
        <dbReference type="ARBA" id="ARBA00038030"/>
    </source>
</evidence>
<keyword evidence="13" id="KW-1185">Reference proteome</keyword>
<evidence type="ECO:0000256" key="4">
    <source>
        <dbReference type="ARBA" id="ARBA00022787"/>
    </source>
</evidence>
<dbReference type="GO" id="GO:0005741">
    <property type="term" value="C:mitochondrial outer membrane"/>
    <property type="evidence" value="ECO:0007669"/>
    <property type="project" value="UniProtKB-SubCell"/>
</dbReference>
<evidence type="ECO:0000256" key="7">
    <source>
        <dbReference type="ARBA" id="ARBA00023128"/>
    </source>
</evidence>
<keyword evidence="5 10" id="KW-0802">TPR repeat</keyword>
<dbReference type="PANTHER" id="PTHR46208:SF1">
    <property type="entry name" value="MITOCHONDRIAL IMPORT RECEPTOR SUBUNIT TOM70"/>
    <property type="match status" value="1"/>
</dbReference>